<comment type="catalytic activity">
    <reaction evidence="9">
        <text>(6S)-5,6,7,8-tetrahydrofolyl-(gamma-L-Glu)(n) + L-glutamate + ATP = (6S)-5,6,7,8-tetrahydrofolyl-(gamma-L-Glu)(n+1) + ADP + phosphate + H(+)</text>
        <dbReference type="Rhea" id="RHEA:10580"/>
        <dbReference type="Rhea" id="RHEA-COMP:14738"/>
        <dbReference type="Rhea" id="RHEA-COMP:14740"/>
        <dbReference type="ChEBI" id="CHEBI:15378"/>
        <dbReference type="ChEBI" id="CHEBI:29985"/>
        <dbReference type="ChEBI" id="CHEBI:30616"/>
        <dbReference type="ChEBI" id="CHEBI:43474"/>
        <dbReference type="ChEBI" id="CHEBI:141005"/>
        <dbReference type="ChEBI" id="CHEBI:456216"/>
        <dbReference type="EC" id="6.3.2.17"/>
    </reaction>
</comment>
<dbReference type="SUPFAM" id="SSF53623">
    <property type="entry name" value="MurD-like peptide ligases, catalytic domain"/>
    <property type="match status" value="1"/>
</dbReference>
<evidence type="ECO:0000256" key="2">
    <source>
        <dbReference type="ARBA" id="ARBA00013025"/>
    </source>
</evidence>
<dbReference type="Pfam" id="PF08245">
    <property type="entry name" value="Mur_ligase_M"/>
    <property type="match status" value="1"/>
</dbReference>
<evidence type="ECO:0000313" key="13">
    <source>
        <dbReference type="EMBL" id="MDQ0478545.1"/>
    </source>
</evidence>
<evidence type="ECO:0000256" key="5">
    <source>
        <dbReference type="ARBA" id="ARBA00022741"/>
    </source>
</evidence>
<dbReference type="PIRSF" id="PIRSF001563">
    <property type="entry name" value="Folylpolyglu_synth"/>
    <property type="match status" value="1"/>
</dbReference>
<comment type="caution">
    <text evidence="13">The sequence shown here is derived from an EMBL/GenBank/DDBJ whole genome shotgun (WGS) entry which is preliminary data.</text>
</comment>
<dbReference type="NCBIfam" id="TIGR01499">
    <property type="entry name" value="folC"/>
    <property type="match status" value="1"/>
</dbReference>
<dbReference type="EC" id="6.3.2.17" evidence="2"/>
<dbReference type="Pfam" id="PF02875">
    <property type="entry name" value="Mur_ligase_C"/>
    <property type="match status" value="1"/>
</dbReference>
<keyword evidence="14" id="KW-1185">Reference proteome</keyword>
<dbReference type="GO" id="GO:0004326">
    <property type="term" value="F:tetrahydrofolylpolyglutamate synthase activity"/>
    <property type="evidence" value="ECO:0007669"/>
    <property type="project" value="UniProtKB-EC"/>
</dbReference>
<dbReference type="SUPFAM" id="SSF53244">
    <property type="entry name" value="MurD-like peptide ligases, peptide-binding domain"/>
    <property type="match status" value="1"/>
</dbReference>
<feature type="domain" description="Mur ligase central" evidence="12">
    <location>
        <begin position="44"/>
        <end position="271"/>
    </location>
</feature>
<name>A0ABU0JNB1_HATLI</name>
<keyword evidence="4" id="KW-0479">Metal-binding</keyword>
<evidence type="ECO:0000256" key="1">
    <source>
        <dbReference type="ARBA" id="ARBA00008276"/>
    </source>
</evidence>
<keyword evidence="6 10" id="KW-0067">ATP-binding</keyword>
<feature type="domain" description="Mur ligase C-terminal" evidence="11">
    <location>
        <begin position="299"/>
        <end position="418"/>
    </location>
</feature>
<sequence>MNYKEAIEYVENTARFGMKLGLERTERILELLDNPHKKIKTVHIAGTNGKGSTTAMINSVLVESGYTVGMYTSPYIEEFEERMQVNNRCIEKDEFANLITEISAIIARVIEEGYGEPTYFEIITCAAFLYFYRKNVDLAIIEVGLGGRLDSTNVIIPEVSVITSISFDHMNILGNSLEDIAFEKGGIIKKHIPLILYPQNKSCEQVLQKLCDERNSSMIKVKDDDVKFLNNIEEKGRVKQLIEVKGNKNIYNIKLNLLGKHQLLNCTVSIYTLEKLIDLGYKITKESIENGLAKVRWLGRMEIMNNNPMVVIDGAHNIDGIKSLKDSIDTYFKYNNIILILGILADKEVHNMVKVIAPIAKKVITVTPHSERAKLAHELKDVVSEYNSNCVSIESYEEAYEKALGLAKQDDLILISGSLYMIGDMRKIIRGFK</sequence>
<evidence type="ECO:0000259" key="11">
    <source>
        <dbReference type="Pfam" id="PF02875"/>
    </source>
</evidence>
<dbReference type="PANTHER" id="PTHR11136:SF0">
    <property type="entry name" value="DIHYDROFOLATE SYNTHETASE-RELATED"/>
    <property type="match status" value="1"/>
</dbReference>
<dbReference type="EMBL" id="JAUSWN010000001">
    <property type="protein sequence ID" value="MDQ0478545.1"/>
    <property type="molecule type" value="Genomic_DNA"/>
</dbReference>
<dbReference type="Proteomes" id="UP001224418">
    <property type="component" value="Unassembled WGS sequence"/>
</dbReference>
<dbReference type="InterPro" id="IPR036565">
    <property type="entry name" value="Mur-like_cat_sf"/>
</dbReference>
<evidence type="ECO:0000256" key="10">
    <source>
        <dbReference type="PIRNR" id="PIRNR001563"/>
    </source>
</evidence>
<gene>
    <name evidence="13" type="ORF">QOZ93_000246</name>
</gene>
<comment type="similarity">
    <text evidence="1 10">Belongs to the folylpolyglutamate synthase family.</text>
</comment>
<proteinExistence type="inferred from homology"/>
<evidence type="ECO:0000313" key="14">
    <source>
        <dbReference type="Proteomes" id="UP001224418"/>
    </source>
</evidence>
<evidence type="ECO:0000256" key="3">
    <source>
        <dbReference type="ARBA" id="ARBA00022598"/>
    </source>
</evidence>
<keyword evidence="7" id="KW-0460">Magnesium</keyword>
<evidence type="ECO:0000256" key="6">
    <source>
        <dbReference type="ARBA" id="ARBA00022840"/>
    </source>
</evidence>
<dbReference type="PANTHER" id="PTHR11136">
    <property type="entry name" value="FOLYLPOLYGLUTAMATE SYNTHASE-RELATED"/>
    <property type="match status" value="1"/>
</dbReference>
<evidence type="ECO:0000256" key="8">
    <source>
        <dbReference type="ARBA" id="ARBA00030592"/>
    </source>
</evidence>
<evidence type="ECO:0000256" key="7">
    <source>
        <dbReference type="ARBA" id="ARBA00022842"/>
    </source>
</evidence>
<dbReference type="Gene3D" id="3.40.1190.10">
    <property type="entry name" value="Mur-like, catalytic domain"/>
    <property type="match status" value="1"/>
</dbReference>
<protein>
    <recommendedName>
        <fullName evidence="2">tetrahydrofolate synthase</fullName>
        <ecNumber evidence="2">6.3.2.17</ecNumber>
    </recommendedName>
    <alternativeName>
        <fullName evidence="8">Tetrahydrofolylpolyglutamate synthase</fullName>
    </alternativeName>
</protein>
<evidence type="ECO:0000259" key="12">
    <source>
        <dbReference type="Pfam" id="PF08245"/>
    </source>
</evidence>
<dbReference type="PROSITE" id="PS01011">
    <property type="entry name" value="FOLYLPOLYGLU_SYNT_1"/>
    <property type="match status" value="1"/>
</dbReference>
<organism evidence="13 14">
    <name type="scientific">Hathewaya limosa</name>
    <name type="common">Clostridium limosum</name>
    <dbReference type="NCBI Taxonomy" id="1536"/>
    <lineage>
        <taxon>Bacteria</taxon>
        <taxon>Bacillati</taxon>
        <taxon>Bacillota</taxon>
        <taxon>Clostridia</taxon>
        <taxon>Eubacteriales</taxon>
        <taxon>Clostridiaceae</taxon>
        <taxon>Hathewaya</taxon>
    </lineage>
</organism>
<accession>A0ABU0JNB1</accession>
<dbReference type="InterPro" id="IPR004101">
    <property type="entry name" value="Mur_ligase_C"/>
</dbReference>
<keyword evidence="3 10" id="KW-0436">Ligase</keyword>
<evidence type="ECO:0000256" key="4">
    <source>
        <dbReference type="ARBA" id="ARBA00022723"/>
    </source>
</evidence>
<dbReference type="PROSITE" id="PS01012">
    <property type="entry name" value="FOLYLPOLYGLU_SYNT_2"/>
    <property type="match status" value="1"/>
</dbReference>
<evidence type="ECO:0000256" key="9">
    <source>
        <dbReference type="ARBA" id="ARBA00047493"/>
    </source>
</evidence>
<keyword evidence="5 10" id="KW-0547">Nucleotide-binding</keyword>
<dbReference type="InterPro" id="IPR001645">
    <property type="entry name" value="Folylpolyglutamate_synth"/>
</dbReference>
<dbReference type="Gene3D" id="3.90.190.20">
    <property type="entry name" value="Mur ligase, C-terminal domain"/>
    <property type="match status" value="1"/>
</dbReference>
<dbReference type="GO" id="GO:0008841">
    <property type="term" value="F:dihydrofolate synthase activity"/>
    <property type="evidence" value="ECO:0007669"/>
    <property type="project" value="UniProtKB-EC"/>
</dbReference>
<dbReference type="InterPro" id="IPR018109">
    <property type="entry name" value="Folylpolyglutamate_synth_CS"/>
</dbReference>
<dbReference type="InterPro" id="IPR013221">
    <property type="entry name" value="Mur_ligase_cen"/>
</dbReference>
<dbReference type="RefSeq" id="WP_307354799.1">
    <property type="nucleotide sequence ID" value="NZ_BAAACJ010000024.1"/>
</dbReference>
<dbReference type="InterPro" id="IPR036615">
    <property type="entry name" value="Mur_ligase_C_dom_sf"/>
</dbReference>
<reference evidence="13 14" key="1">
    <citation type="submission" date="2023-07" db="EMBL/GenBank/DDBJ databases">
        <title>Genomic Encyclopedia of Type Strains, Phase IV (KMG-IV): sequencing the most valuable type-strain genomes for metagenomic binning, comparative biology and taxonomic classification.</title>
        <authorList>
            <person name="Goeker M."/>
        </authorList>
    </citation>
    <scope>NUCLEOTIDE SEQUENCE [LARGE SCALE GENOMIC DNA]</scope>
    <source>
        <strain evidence="13 14">DSM 1400</strain>
    </source>
</reference>